<dbReference type="Proteomes" id="UP000007266">
    <property type="component" value="Linkage group 2"/>
</dbReference>
<reference evidence="1 2" key="2">
    <citation type="journal article" date="2010" name="Nucleic Acids Res.">
        <title>BeetleBase in 2010: revisions to provide comprehensive genomic information for Tribolium castaneum.</title>
        <authorList>
            <person name="Kim H.S."/>
            <person name="Murphy T."/>
            <person name="Xia J."/>
            <person name="Caragea D."/>
            <person name="Park Y."/>
            <person name="Beeman R.W."/>
            <person name="Lorenzen M.D."/>
            <person name="Butcher S."/>
            <person name="Manak J.R."/>
            <person name="Brown S.J."/>
        </authorList>
    </citation>
    <scope>GENOME REANNOTATION</scope>
    <source>
        <strain evidence="1 2">Georgia GA2</strain>
    </source>
</reference>
<protein>
    <submittedName>
        <fullName evidence="1">Uncharacterized protein</fullName>
    </submittedName>
</protein>
<sequence>METSHHTYACANRKSAITAHTSIHNTVQSSQYTKVPISYISKLVYHNFVMPLFMASRGTDPFVHDDRILPIVDVILSDGSSTTHSFPKGRSRIACLWRTIQMIKSPE</sequence>
<dbReference type="AlphaFoldDB" id="D6WC66"/>
<evidence type="ECO:0000313" key="2">
    <source>
        <dbReference type="Proteomes" id="UP000007266"/>
    </source>
</evidence>
<evidence type="ECO:0000313" key="1">
    <source>
        <dbReference type="EMBL" id="EEZ97843.1"/>
    </source>
</evidence>
<accession>D6WC66</accession>
<proteinExistence type="predicted"/>
<name>D6WC66_TRICA</name>
<reference evidence="1 2" key="1">
    <citation type="journal article" date="2008" name="Nature">
        <title>The genome of the model beetle and pest Tribolium castaneum.</title>
        <authorList>
            <consortium name="Tribolium Genome Sequencing Consortium"/>
            <person name="Richards S."/>
            <person name="Gibbs R.A."/>
            <person name="Weinstock G.M."/>
            <person name="Brown S.J."/>
            <person name="Denell R."/>
            <person name="Beeman R.W."/>
            <person name="Gibbs R."/>
            <person name="Beeman R.W."/>
            <person name="Brown S.J."/>
            <person name="Bucher G."/>
            <person name="Friedrich M."/>
            <person name="Grimmelikhuijzen C.J."/>
            <person name="Klingler M."/>
            <person name="Lorenzen M."/>
            <person name="Richards S."/>
            <person name="Roth S."/>
            <person name="Schroder R."/>
            <person name="Tautz D."/>
            <person name="Zdobnov E.M."/>
            <person name="Muzny D."/>
            <person name="Gibbs R.A."/>
            <person name="Weinstock G.M."/>
            <person name="Attaway T."/>
            <person name="Bell S."/>
            <person name="Buhay C.J."/>
            <person name="Chandrabose M.N."/>
            <person name="Chavez D."/>
            <person name="Clerk-Blankenburg K.P."/>
            <person name="Cree A."/>
            <person name="Dao M."/>
            <person name="Davis C."/>
            <person name="Chacko J."/>
            <person name="Dinh H."/>
            <person name="Dugan-Rocha S."/>
            <person name="Fowler G."/>
            <person name="Garner T.T."/>
            <person name="Garnes J."/>
            <person name="Gnirke A."/>
            <person name="Hawes A."/>
            <person name="Hernandez J."/>
            <person name="Hines S."/>
            <person name="Holder M."/>
            <person name="Hume J."/>
            <person name="Jhangiani S.N."/>
            <person name="Joshi V."/>
            <person name="Khan Z.M."/>
            <person name="Jackson L."/>
            <person name="Kovar C."/>
            <person name="Kowis A."/>
            <person name="Lee S."/>
            <person name="Lewis L.R."/>
            <person name="Margolis J."/>
            <person name="Morgan M."/>
            <person name="Nazareth L.V."/>
            <person name="Nguyen N."/>
            <person name="Okwuonu G."/>
            <person name="Parker D."/>
            <person name="Richards S."/>
            <person name="Ruiz S.J."/>
            <person name="Santibanez J."/>
            <person name="Savard J."/>
            <person name="Scherer S.E."/>
            <person name="Schneider B."/>
            <person name="Sodergren E."/>
            <person name="Tautz D."/>
            <person name="Vattahil S."/>
            <person name="Villasana D."/>
            <person name="White C.S."/>
            <person name="Wright R."/>
            <person name="Park Y."/>
            <person name="Beeman R.W."/>
            <person name="Lord J."/>
            <person name="Oppert B."/>
            <person name="Lorenzen M."/>
            <person name="Brown S."/>
            <person name="Wang L."/>
            <person name="Savard J."/>
            <person name="Tautz D."/>
            <person name="Richards S."/>
            <person name="Weinstock G."/>
            <person name="Gibbs R.A."/>
            <person name="Liu Y."/>
            <person name="Worley K."/>
            <person name="Weinstock G."/>
            <person name="Elsik C.G."/>
            <person name="Reese J.T."/>
            <person name="Elhaik E."/>
            <person name="Landan G."/>
            <person name="Graur D."/>
            <person name="Arensburger P."/>
            <person name="Atkinson P."/>
            <person name="Beeman R.W."/>
            <person name="Beidler J."/>
            <person name="Brown S.J."/>
            <person name="Demuth J.P."/>
            <person name="Drury D.W."/>
            <person name="Du Y.Z."/>
            <person name="Fujiwara H."/>
            <person name="Lorenzen M."/>
            <person name="Maselli V."/>
            <person name="Osanai M."/>
            <person name="Park Y."/>
            <person name="Robertson H.M."/>
            <person name="Tu Z."/>
            <person name="Wang J.J."/>
            <person name="Wang S."/>
            <person name="Richards S."/>
            <person name="Song H."/>
            <person name="Zhang L."/>
            <person name="Sodergren E."/>
            <person name="Werner D."/>
            <person name="Stanke M."/>
            <person name="Morgenstern B."/>
            <person name="Solovyev V."/>
            <person name="Kosarev P."/>
            <person name="Brown G."/>
            <person name="Chen H.C."/>
            <person name="Ermolaeva O."/>
            <person name="Hlavina W."/>
            <person name="Kapustin Y."/>
            <person name="Kiryutin B."/>
            <person name="Kitts P."/>
            <person name="Maglott D."/>
            <person name="Pruitt K."/>
            <person name="Sapojnikov V."/>
            <person name="Souvorov A."/>
            <person name="Mackey A.J."/>
            <person name="Waterhouse R.M."/>
            <person name="Wyder S."/>
            <person name="Zdobnov E.M."/>
            <person name="Zdobnov E.M."/>
            <person name="Wyder S."/>
            <person name="Kriventseva E.V."/>
            <person name="Kadowaki T."/>
            <person name="Bork P."/>
            <person name="Aranda M."/>
            <person name="Bao R."/>
            <person name="Beermann A."/>
            <person name="Berns N."/>
            <person name="Bolognesi R."/>
            <person name="Bonneton F."/>
            <person name="Bopp D."/>
            <person name="Brown S.J."/>
            <person name="Bucher G."/>
            <person name="Butts T."/>
            <person name="Chaumot A."/>
            <person name="Denell R.E."/>
            <person name="Ferrier D.E."/>
            <person name="Friedrich M."/>
            <person name="Gordon C.M."/>
            <person name="Jindra M."/>
            <person name="Klingler M."/>
            <person name="Lan Q."/>
            <person name="Lattorff H.M."/>
            <person name="Laudet V."/>
            <person name="von Levetsow C."/>
            <person name="Liu Z."/>
            <person name="Lutz R."/>
            <person name="Lynch J.A."/>
            <person name="da Fonseca R.N."/>
            <person name="Posnien N."/>
            <person name="Reuter R."/>
            <person name="Roth S."/>
            <person name="Savard J."/>
            <person name="Schinko J.B."/>
            <person name="Schmitt C."/>
            <person name="Schoppmeier M."/>
            <person name="Schroder R."/>
            <person name="Shippy T.D."/>
            <person name="Simonnet F."/>
            <person name="Marques-Souza H."/>
            <person name="Tautz D."/>
            <person name="Tomoyasu Y."/>
            <person name="Trauner J."/>
            <person name="Van der Zee M."/>
            <person name="Vervoort M."/>
            <person name="Wittkopp N."/>
            <person name="Wimmer E.A."/>
            <person name="Yang X."/>
            <person name="Jones A.K."/>
            <person name="Sattelle D.B."/>
            <person name="Ebert P.R."/>
            <person name="Nelson D."/>
            <person name="Scott J.G."/>
            <person name="Beeman R.W."/>
            <person name="Muthukrishnan S."/>
            <person name="Kramer K.J."/>
            <person name="Arakane Y."/>
            <person name="Beeman R.W."/>
            <person name="Zhu Q."/>
            <person name="Hogenkamp D."/>
            <person name="Dixit R."/>
            <person name="Oppert B."/>
            <person name="Jiang H."/>
            <person name="Zou Z."/>
            <person name="Marshall J."/>
            <person name="Elpidina E."/>
            <person name="Vinokurov K."/>
            <person name="Oppert C."/>
            <person name="Zou Z."/>
            <person name="Evans J."/>
            <person name="Lu Z."/>
            <person name="Zhao P."/>
            <person name="Sumathipala N."/>
            <person name="Altincicek B."/>
            <person name="Vilcinskas A."/>
            <person name="Williams M."/>
            <person name="Hultmark D."/>
            <person name="Hetru C."/>
            <person name="Jiang H."/>
            <person name="Grimmelikhuijzen C.J."/>
            <person name="Hauser F."/>
            <person name="Cazzamali G."/>
            <person name="Williamson M."/>
            <person name="Park Y."/>
            <person name="Li B."/>
            <person name="Tanaka Y."/>
            <person name="Predel R."/>
            <person name="Neupert S."/>
            <person name="Schachtner J."/>
            <person name="Verleyen P."/>
            <person name="Raible F."/>
            <person name="Bork P."/>
            <person name="Friedrich M."/>
            <person name="Walden K.K."/>
            <person name="Robertson H.M."/>
            <person name="Angeli S."/>
            <person name="Foret S."/>
            <person name="Bucher G."/>
            <person name="Schuetz S."/>
            <person name="Maleszka R."/>
            <person name="Wimmer E.A."/>
            <person name="Beeman R.W."/>
            <person name="Lorenzen M."/>
            <person name="Tomoyasu Y."/>
            <person name="Miller S.C."/>
            <person name="Grossmann D."/>
            <person name="Bucher G."/>
        </authorList>
    </citation>
    <scope>NUCLEOTIDE SEQUENCE [LARGE SCALE GENOMIC DNA]</scope>
    <source>
        <strain evidence="1 2">Georgia GA2</strain>
    </source>
</reference>
<organism evidence="1 2">
    <name type="scientific">Tribolium castaneum</name>
    <name type="common">Red flour beetle</name>
    <dbReference type="NCBI Taxonomy" id="7070"/>
    <lineage>
        <taxon>Eukaryota</taxon>
        <taxon>Metazoa</taxon>
        <taxon>Ecdysozoa</taxon>
        <taxon>Arthropoda</taxon>
        <taxon>Hexapoda</taxon>
        <taxon>Insecta</taxon>
        <taxon>Pterygota</taxon>
        <taxon>Neoptera</taxon>
        <taxon>Endopterygota</taxon>
        <taxon>Coleoptera</taxon>
        <taxon>Polyphaga</taxon>
        <taxon>Cucujiformia</taxon>
        <taxon>Tenebrionidae</taxon>
        <taxon>Tenebrionidae incertae sedis</taxon>
        <taxon>Tribolium</taxon>
    </lineage>
</organism>
<dbReference type="EMBL" id="KQ971316">
    <property type="protein sequence ID" value="EEZ97843.1"/>
    <property type="molecule type" value="Genomic_DNA"/>
</dbReference>
<dbReference type="HOGENOM" id="CLU_2213258_0_0_1"/>
<keyword evidence="2" id="KW-1185">Reference proteome</keyword>
<gene>
    <name evidence="1" type="primary">GLEAN_00212</name>
    <name evidence="1" type="ORF">TcasGA2_TC000212</name>
</gene>